<name>W1P6L6_AMBTC</name>
<dbReference type="HOGENOM" id="CLU_042856_1_0_1"/>
<dbReference type="PANTHER" id="PTHR31307">
    <property type="entry name" value="TRIHELIX TRANSCRIPTION FACTOR ASIL2"/>
    <property type="match status" value="1"/>
</dbReference>
<feature type="region of interest" description="Disordered" evidence="7">
    <location>
        <begin position="1"/>
        <end position="25"/>
    </location>
</feature>
<accession>W1P6L6</accession>
<keyword evidence="4" id="KW-0238">DNA-binding</keyword>
<evidence type="ECO:0000256" key="2">
    <source>
        <dbReference type="ARBA" id="ARBA00023015"/>
    </source>
</evidence>
<comment type="subcellular location">
    <subcellularLocation>
        <location evidence="1">Nucleus</location>
    </subcellularLocation>
</comment>
<feature type="compositionally biased region" description="Polar residues" evidence="7">
    <location>
        <begin position="210"/>
        <end position="220"/>
    </location>
</feature>
<proteinExistence type="predicted"/>
<sequence length="332" mass="36046">MGVAPPPTPTNEADAQPLQAASGPPTAVAIASINHASANGGSSRTITSATPIPTAILAAPPPHTLTLALPIQQQPHTRSGREDCWSEGATATLIDAWGERYIELNRGNLKQKHWKDVAAAVSCREDCTKTPKTDVQCKNRLDTLKKKYKIEKAKILNGATSSKWPFFHRLDQLIGPSKKHSAIANAAAITNAPSLNTGPMTMGPEVEIQQHGSSDGSTDSYPPEITGRKRKAPEGMFHKTPEGGAAALRELTRAIVKFGEVYERVEGLKLQQMVEMERQRMGLVKDLELQRMHLFAKAQVELEQMKRGGRHSRGTTNGMGNHHHSNNNNNTG</sequence>
<dbReference type="Gramene" id="ERN05527">
    <property type="protein sequence ID" value="ERN05527"/>
    <property type="gene ID" value="AMTR_s00007p00263040"/>
</dbReference>
<dbReference type="PANTHER" id="PTHR31307:SF4">
    <property type="entry name" value="TRIHELIX TRANSCRIPTION FACTOR ASIL2"/>
    <property type="match status" value="1"/>
</dbReference>
<dbReference type="InterPro" id="IPR044822">
    <property type="entry name" value="Myb_DNA-bind_4"/>
</dbReference>
<keyword evidence="3" id="KW-0175">Coiled coil</keyword>
<dbReference type="OMA" id="MEMTQND"/>
<evidence type="ECO:0000256" key="3">
    <source>
        <dbReference type="ARBA" id="ARBA00023054"/>
    </source>
</evidence>
<evidence type="ECO:0000256" key="6">
    <source>
        <dbReference type="ARBA" id="ARBA00023242"/>
    </source>
</evidence>
<keyword evidence="2" id="KW-0805">Transcription regulation</keyword>
<evidence type="ECO:0000256" key="7">
    <source>
        <dbReference type="SAM" id="MobiDB-lite"/>
    </source>
</evidence>
<dbReference type="KEGG" id="atr:18433708"/>
<organism evidence="9 10">
    <name type="scientific">Amborella trichopoda</name>
    <dbReference type="NCBI Taxonomy" id="13333"/>
    <lineage>
        <taxon>Eukaryota</taxon>
        <taxon>Viridiplantae</taxon>
        <taxon>Streptophyta</taxon>
        <taxon>Embryophyta</taxon>
        <taxon>Tracheophyta</taxon>
        <taxon>Spermatophyta</taxon>
        <taxon>Magnoliopsida</taxon>
        <taxon>Amborellales</taxon>
        <taxon>Amborellaceae</taxon>
        <taxon>Amborella</taxon>
    </lineage>
</organism>
<evidence type="ECO:0000256" key="1">
    <source>
        <dbReference type="ARBA" id="ARBA00004123"/>
    </source>
</evidence>
<protein>
    <recommendedName>
        <fullName evidence="8">Myb/SANT-like DNA-binding domain-containing protein</fullName>
    </recommendedName>
</protein>
<feature type="compositionally biased region" description="Low complexity" evidence="7">
    <location>
        <begin position="314"/>
        <end position="332"/>
    </location>
</feature>
<dbReference type="GO" id="GO:0000976">
    <property type="term" value="F:transcription cis-regulatory region binding"/>
    <property type="evidence" value="ECO:0000318"/>
    <property type="project" value="GO_Central"/>
</dbReference>
<feature type="region of interest" description="Disordered" evidence="7">
    <location>
        <begin position="208"/>
        <end position="229"/>
    </location>
</feature>
<evidence type="ECO:0000256" key="5">
    <source>
        <dbReference type="ARBA" id="ARBA00023163"/>
    </source>
</evidence>
<dbReference type="GO" id="GO:0005634">
    <property type="term" value="C:nucleus"/>
    <property type="evidence" value="ECO:0000318"/>
    <property type="project" value="GO_Central"/>
</dbReference>
<reference evidence="10" key="1">
    <citation type="journal article" date="2013" name="Science">
        <title>The Amborella genome and the evolution of flowering plants.</title>
        <authorList>
            <consortium name="Amborella Genome Project"/>
        </authorList>
    </citation>
    <scope>NUCLEOTIDE SEQUENCE [LARGE SCALE GENOMIC DNA]</scope>
</reference>
<feature type="domain" description="Myb/SANT-like DNA-binding" evidence="8">
    <location>
        <begin position="83"/>
        <end position="173"/>
    </location>
</feature>
<dbReference type="AlphaFoldDB" id="W1P6L6"/>
<dbReference type="InterPro" id="IPR044823">
    <property type="entry name" value="ASIL1/2-like"/>
</dbReference>
<dbReference type="FunFam" id="1.10.10.60:FF:000104">
    <property type="entry name" value="trihelix transcription factor ASIL2"/>
    <property type="match status" value="1"/>
</dbReference>
<evidence type="ECO:0000313" key="10">
    <source>
        <dbReference type="Proteomes" id="UP000017836"/>
    </source>
</evidence>
<keyword evidence="6" id="KW-0539">Nucleus</keyword>
<dbReference type="EMBL" id="KI394011">
    <property type="protein sequence ID" value="ERN05527.1"/>
    <property type="molecule type" value="Genomic_DNA"/>
</dbReference>
<evidence type="ECO:0000313" key="9">
    <source>
        <dbReference type="EMBL" id="ERN05527.1"/>
    </source>
</evidence>
<dbReference type="Proteomes" id="UP000017836">
    <property type="component" value="Unassembled WGS sequence"/>
</dbReference>
<evidence type="ECO:0000256" key="4">
    <source>
        <dbReference type="ARBA" id="ARBA00023125"/>
    </source>
</evidence>
<dbReference type="eggNOG" id="KOG4282">
    <property type="taxonomic scope" value="Eukaryota"/>
</dbReference>
<evidence type="ECO:0000259" key="8">
    <source>
        <dbReference type="Pfam" id="PF13837"/>
    </source>
</evidence>
<keyword evidence="5" id="KW-0804">Transcription</keyword>
<gene>
    <name evidence="9" type="ORF">AMTR_s00007p00263040</name>
</gene>
<dbReference type="Pfam" id="PF13837">
    <property type="entry name" value="Myb_DNA-bind_4"/>
    <property type="match status" value="1"/>
</dbReference>
<dbReference type="Gene3D" id="1.10.10.60">
    <property type="entry name" value="Homeodomain-like"/>
    <property type="match status" value="1"/>
</dbReference>
<feature type="region of interest" description="Disordered" evidence="7">
    <location>
        <begin position="303"/>
        <end position="332"/>
    </location>
</feature>
<dbReference type="OrthoDB" id="2019351at2759"/>
<keyword evidence="10" id="KW-1185">Reference proteome</keyword>